<proteinExistence type="predicted"/>
<name>A0ABM7QI47_9GAMM</name>
<dbReference type="Gene3D" id="1.10.3210.10">
    <property type="entry name" value="Hypothetical protein af1432"/>
    <property type="match status" value="1"/>
</dbReference>
<sequence length="140" mass="15411">MNEILDSLHTDIGYRLMTKRQLPKVYARIALDHHAERFDEGDPLLIIIRLMDVLCRKLGVGQAADPEIELAATPEAQVLGLKDIKLAELEQKTATRCCRPRRQGARAAHSRRPISTATKSPSPPPIQSPAVSGSRSKVAV</sequence>
<keyword evidence="3" id="KW-1185">Reference proteome</keyword>
<dbReference type="SUPFAM" id="SSF109604">
    <property type="entry name" value="HD-domain/PDEase-like"/>
    <property type="match status" value="1"/>
</dbReference>
<gene>
    <name evidence="2" type="ORF">Atep_01140</name>
</gene>
<reference evidence="2 3" key="1">
    <citation type="submission" date="2021-04" db="EMBL/GenBank/DDBJ databases">
        <title>Complete genome sequencing of Allochromatium tepidum strain NZ.</title>
        <authorList>
            <person name="Tsukatani Y."/>
            <person name="Mori H."/>
        </authorList>
    </citation>
    <scope>NUCLEOTIDE SEQUENCE [LARGE SCALE GENOMIC DNA]</scope>
    <source>
        <strain evidence="2 3">NZ</strain>
    </source>
</reference>
<evidence type="ECO:0000256" key="1">
    <source>
        <dbReference type="SAM" id="MobiDB-lite"/>
    </source>
</evidence>
<evidence type="ECO:0000313" key="3">
    <source>
        <dbReference type="Proteomes" id="UP000680679"/>
    </source>
</evidence>
<feature type="region of interest" description="Disordered" evidence="1">
    <location>
        <begin position="95"/>
        <end position="140"/>
    </location>
</feature>
<dbReference type="EMBL" id="AP024563">
    <property type="protein sequence ID" value="BCU05437.1"/>
    <property type="molecule type" value="Genomic_DNA"/>
</dbReference>
<organism evidence="2 3">
    <name type="scientific">Allochromatium tepidum</name>
    <dbReference type="NCBI Taxonomy" id="553982"/>
    <lineage>
        <taxon>Bacteria</taxon>
        <taxon>Pseudomonadati</taxon>
        <taxon>Pseudomonadota</taxon>
        <taxon>Gammaproteobacteria</taxon>
        <taxon>Chromatiales</taxon>
        <taxon>Chromatiaceae</taxon>
        <taxon>Allochromatium</taxon>
    </lineage>
</organism>
<protein>
    <submittedName>
        <fullName evidence="2">Uncharacterized protein</fullName>
    </submittedName>
</protein>
<accession>A0ABM7QI47</accession>
<dbReference type="Proteomes" id="UP000680679">
    <property type="component" value="Chromosome"/>
</dbReference>
<feature type="compositionally biased region" description="Basic residues" evidence="1">
    <location>
        <begin position="98"/>
        <end position="112"/>
    </location>
</feature>
<evidence type="ECO:0000313" key="2">
    <source>
        <dbReference type="EMBL" id="BCU05437.1"/>
    </source>
</evidence>
<dbReference type="RefSeq" id="WP_213379539.1">
    <property type="nucleotide sequence ID" value="NZ_AP024563.1"/>
</dbReference>
<feature type="compositionally biased region" description="Polar residues" evidence="1">
    <location>
        <begin position="129"/>
        <end position="140"/>
    </location>
</feature>